<reference evidence="2" key="1">
    <citation type="submission" date="2023-06" db="EMBL/GenBank/DDBJ databases">
        <title>Genomic of Parafulvivirga corallium.</title>
        <authorList>
            <person name="Wang G."/>
        </authorList>
    </citation>
    <scope>NUCLEOTIDE SEQUENCE</scope>
    <source>
        <strain evidence="2">BMA10</strain>
    </source>
</reference>
<evidence type="ECO:0000259" key="1">
    <source>
        <dbReference type="Pfam" id="PF17116"/>
    </source>
</evidence>
<comment type="caution">
    <text evidence="2">The sequence shown here is derived from an EMBL/GenBank/DDBJ whole genome shotgun (WGS) entry which is preliminary data.</text>
</comment>
<evidence type="ECO:0000313" key="3">
    <source>
        <dbReference type="Proteomes" id="UP001172082"/>
    </source>
</evidence>
<accession>A0ABT8KRC8</accession>
<protein>
    <submittedName>
        <fullName evidence="2">DUF5103 domain-containing protein</fullName>
    </submittedName>
</protein>
<organism evidence="2 3">
    <name type="scientific">Splendidivirga corallicola</name>
    <dbReference type="NCBI Taxonomy" id="3051826"/>
    <lineage>
        <taxon>Bacteria</taxon>
        <taxon>Pseudomonadati</taxon>
        <taxon>Bacteroidota</taxon>
        <taxon>Cytophagia</taxon>
        <taxon>Cytophagales</taxon>
        <taxon>Splendidivirgaceae</taxon>
        <taxon>Splendidivirga</taxon>
    </lineage>
</organism>
<evidence type="ECO:0000313" key="2">
    <source>
        <dbReference type="EMBL" id="MDN5202562.1"/>
    </source>
</evidence>
<keyword evidence="3" id="KW-1185">Reference proteome</keyword>
<sequence length="431" mass="50535">MNKIRIIILTACIFHTCVPLDQPGNSSPATQKKLIYDDHVYEKEIKTVQLYPTRNGSVELTQPPIIPINQLNHLVLSFDDLYNDVEDYRAKIIHCNTDWTPSRLSNMDYLDQYNEVRIDQFEQSFNTRVPYIHYTLSLPKVKVTGNYIVAVYRGSNENDLILTKRFMIFSNDAIIKPNIGLSGAIVERNTNQQIEFEVSYAEFDIYNPLEEVSICIRQNQRWDNAITDLKPTFINEGQRLLTYQHFDLKNNFKAGNEFRFFDLRSVNFPGQNVFETKLEDNKISAFLMKDKNRSVEAFTHLNDLNGQYIIEKVDASNPDIESDYVNVHFFLEAPREISRNVHIIGALTDWHQNQNNKMYYEPELKGYVGKLLLKQGWYNYLYYTNSPDNSNPYQFEGSHYQTNNFYEILVYYRPIGGRADQLIGYQRFNSQ</sequence>
<dbReference type="EMBL" id="JAUJEA010000005">
    <property type="protein sequence ID" value="MDN5202562.1"/>
    <property type="molecule type" value="Genomic_DNA"/>
</dbReference>
<dbReference type="RefSeq" id="WP_346752587.1">
    <property type="nucleotide sequence ID" value="NZ_JAUJEA010000005.1"/>
</dbReference>
<feature type="domain" description="Type 9 secretion system plug protein N-terminal" evidence="1">
    <location>
        <begin position="45"/>
        <end position="169"/>
    </location>
</feature>
<dbReference type="InterPro" id="IPR031345">
    <property type="entry name" value="T9SS_Plug_N"/>
</dbReference>
<dbReference type="Proteomes" id="UP001172082">
    <property type="component" value="Unassembled WGS sequence"/>
</dbReference>
<proteinExistence type="predicted"/>
<name>A0ABT8KRC8_9BACT</name>
<dbReference type="Gene3D" id="2.60.40.10">
    <property type="entry name" value="Immunoglobulins"/>
    <property type="match status" value="1"/>
</dbReference>
<dbReference type="InterPro" id="IPR013783">
    <property type="entry name" value="Ig-like_fold"/>
</dbReference>
<dbReference type="Pfam" id="PF17116">
    <property type="entry name" value="T9SS_plug_1st"/>
    <property type="match status" value="1"/>
</dbReference>
<gene>
    <name evidence="2" type="ORF">QQ008_14335</name>
</gene>